<dbReference type="AlphaFoldDB" id="A0A0B1RAC2"/>
<feature type="domain" description="Methyl-accepting transducer" evidence="3">
    <location>
        <begin position="267"/>
        <end position="441"/>
    </location>
</feature>
<protein>
    <submittedName>
        <fullName evidence="6">Pili assembly chaperone</fullName>
    </submittedName>
</protein>
<evidence type="ECO:0000313" key="6">
    <source>
        <dbReference type="EMBL" id="KHJ69998.1"/>
    </source>
</evidence>
<dbReference type="SMART" id="SM00091">
    <property type="entry name" value="PAS"/>
    <property type="match status" value="2"/>
</dbReference>
<evidence type="ECO:0000259" key="4">
    <source>
        <dbReference type="PROSITE" id="PS50112"/>
    </source>
</evidence>
<dbReference type="InterPro" id="IPR035965">
    <property type="entry name" value="PAS-like_dom_sf"/>
</dbReference>
<dbReference type="SUPFAM" id="SSF58104">
    <property type="entry name" value="Methyl-accepting chemotaxis protein (MCP) signaling domain"/>
    <property type="match status" value="1"/>
</dbReference>
<feature type="domain" description="PAC" evidence="5">
    <location>
        <begin position="91"/>
        <end position="145"/>
    </location>
</feature>
<evidence type="ECO:0000256" key="1">
    <source>
        <dbReference type="PROSITE-ProRule" id="PRU00284"/>
    </source>
</evidence>
<dbReference type="SMART" id="SM00086">
    <property type="entry name" value="PAC"/>
    <property type="match status" value="2"/>
</dbReference>
<evidence type="ECO:0000256" key="2">
    <source>
        <dbReference type="SAM" id="Coils"/>
    </source>
</evidence>
<dbReference type="InterPro" id="IPR001610">
    <property type="entry name" value="PAC"/>
</dbReference>
<feature type="coiled-coil region" evidence="2">
    <location>
        <begin position="363"/>
        <end position="390"/>
    </location>
</feature>
<proteinExistence type="predicted"/>
<dbReference type="PANTHER" id="PTHR24422:SF10">
    <property type="entry name" value="CHEMOTAXIS PROTEIN METHYLTRANSFERASE 2"/>
    <property type="match status" value="1"/>
</dbReference>
<dbReference type="GO" id="GO:0016020">
    <property type="term" value="C:membrane"/>
    <property type="evidence" value="ECO:0007669"/>
    <property type="project" value="InterPro"/>
</dbReference>
<evidence type="ECO:0000313" key="7">
    <source>
        <dbReference type="Proteomes" id="UP000030853"/>
    </source>
</evidence>
<sequence>MFSTITSGILSRLAWQKRGNSSATLNSLQDAIAMIEFSPEGKIISANELFLERMGYTLPEIVGQHHSMFCTEDLIHSPQYRDFWRRLNRGEGFSDKFLRVAKHSRPIWLEANYVPVQDRSGRVIKIVKLASDITARIIDAQEQRAMTTAIERSMAVIAFNLKGEVLMTNDNFLKTMGYRASEVVGVHHSQFCPPEMRNSEEYRRFWHKLNQGEYISGQFERVNKLGRTVWLRATYNPVFNEAGELYKVVKFATDVTAQVEKNQLEREAAQQAYQTALQTSESTRLGATVIENSVQTINELAGELHGISGDINNLSKSSDRIGAIVESIRRIADQTNLLALNAAVEAARAGQHGRSFAVVANEVRTLAANINRATTEIENMVQQNHMLAEKALKGIESNLKRADHGVVLAKEAGGVISEIRGSSSEVVRAISHVAEALKEEQ</sequence>
<dbReference type="Pfam" id="PF08447">
    <property type="entry name" value="PAS_3"/>
    <property type="match status" value="1"/>
</dbReference>
<evidence type="ECO:0000259" key="3">
    <source>
        <dbReference type="PROSITE" id="PS50111"/>
    </source>
</evidence>
<dbReference type="InterPro" id="IPR050903">
    <property type="entry name" value="Bact_Chemotaxis_MeTrfase"/>
</dbReference>
<dbReference type="EMBL" id="JTJJ01000004">
    <property type="protein sequence ID" value="KHJ69998.1"/>
    <property type="molecule type" value="Genomic_DNA"/>
</dbReference>
<dbReference type="Gene3D" id="3.30.450.20">
    <property type="entry name" value="PAS domain"/>
    <property type="match status" value="2"/>
</dbReference>
<dbReference type="Gene3D" id="1.10.287.950">
    <property type="entry name" value="Methyl-accepting chemotaxis protein"/>
    <property type="match status" value="1"/>
</dbReference>
<dbReference type="GO" id="GO:0006935">
    <property type="term" value="P:chemotaxis"/>
    <property type="evidence" value="ECO:0007669"/>
    <property type="project" value="UniProtKB-ARBA"/>
</dbReference>
<dbReference type="InterPro" id="IPR013655">
    <property type="entry name" value="PAS_fold_3"/>
</dbReference>
<dbReference type="PROSITE" id="PS50112">
    <property type="entry name" value="PAS"/>
    <property type="match status" value="1"/>
</dbReference>
<dbReference type="Pfam" id="PF08448">
    <property type="entry name" value="PAS_4"/>
    <property type="match status" value="1"/>
</dbReference>
<dbReference type="Proteomes" id="UP000030853">
    <property type="component" value="Unassembled WGS sequence"/>
</dbReference>
<name>A0A0B1RAC2_9GAMM</name>
<dbReference type="PROSITE" id="PS50113">
    <property type="entry name" value="PAC"/>
    <property type="match status" value="2"/>
</dbReference>
<accession>A0A0B1RAC2</accession>
<dbReference type="CDD" id="cd00130">
    <property type="entry name" value="PAS"/>
    <property type="match status" value="2"/>
</dbReference>
<dbReference type="GO" id="GO:0007165">
    <property type="term" value="P:signal transduction"/>
    <property type="evidence" value="ECO:0007669"/>
    <property type="project" value="UniProtKB-KW"/>
</dbReference>
<reference evidence="6 7" key="1">
    <citation type="submission" date="2014-11" db="EMBL/GenBank/DDBJ databases">
        <title>Genome sequencing of Pantoea rodasii ND03.</title>
        <authorList>
            <person name="Muhamad Yunos N.Y."/>
            <person name="Chan K.-G."/>
        </authorList>
    </citation>
    <scope>NUCLEOTIDE SEQUENCE [LARGE SCALE GENOMIC DNA]</scope>
    <source>
        <strain evidence="6 7">ND03</strain>
    </source>
</reference>
<dbReference type="PANTHER" id="PTHR24422">
    <property type="entry name" value="CHEMOTAXIS PROTEIN METHYLTRANSFERASE"/>
    <property type="match status" value="1"/>
</dbReference>
<dbReference type="SUPFAM" id="SSF55785">
    <property type="entry name" value="PYP-like sensor domain (PAS domain)"/>
    <property type="match status" value="2"/>
</dbReference>
<dbReference type="SMART" id="SM00283">
    <property type="entry name" value="MA"/>
    <property type="match status" value="1"/>
</dbReference>
<dbReference type="InterPro" id="IPR004089">
    <property type="entry name" value="MCPsignal_dom"/>
</dbReference>
<dbReference type="RefSeq" id="WP_039327062.1">
    <property type="nucleotide sequence ID" value="NZ_JTJJ01000004.1"/>
</dbReference>
<keyword evidence="2" id="KW-0175">Coiled coil</keyword>
<keyword evidence="1" id="KW-0807">Transducer</keyword>
<evidence type="ECO:0000259" key="5">
    <source>
        <dbReference type="PROSITE" id="PS50113"/>
    </source>
</evidence>
<dbReference type="PROSITE" id="PS50111">
    <property type="entry name" value="CHEMOTAXIS_TRANSDUC_2"/>
    <property type="match status" value="1"/>
</dbReference>
<dbReference type="InterPro" id="IPR000700">
    <property type="entry name" value="PAS-assoc_C"/>
</dbReference>
<comment type="caution">
    <text evidence="6">The sequence shown here is derived from an EMBL/GenBank/DDBJ whole genome shotgun (WGS) entry which is preliminary data.</text>
</comment>
<dbReference type="InterPro" id="IPR013656">
    <property type="entry name" value="PAS_4"/>
</dbReference>
<organism evidence="6 7">
    <name type="scientific">Pantoea rodasii</name>
    <dbReference type="NCBI Taxonomy" id="1076549"/>
    <lineage>
        <taxon>Bacteria</taxon>
        <taxon>Pseudomonadati</taxon>
        <taxon>Pseudomonadota</taxon>
        <taxon>Gammaproteobacteria</taxon>
        <taxon>Enterobacterales</taxon>
        <taxon>Erwiniaceae</taxon>
        <taxon>Pantoea</taxon>
    </lineage>
</organism>
<dbReference type="Pfam" id="PF00015">
    <property type="entry name" value="MCPsignal"/>
    <property type="match status" value="1"/>
</dbReference>
<gene>
    <name evidence="6" type="ORF">QU24_00335</name>
</gene>
<dbReference type="NCBIfam" id="TIGR00229">
    <property type="entry name" value="sensory_box"/>
    <property type="match status" value="2"/>
</dbReference>
<feature type="domain" description="PAS" evidence="4">
    <location>
        <begin position="142"/>
        <end position="185"/>
    </location>
</feature>
<dbReference type="InterPro" id="IPR000014">
    <property type="entry name" value="PAS"/>
</dbReference>
<feature type="domain" description="PAC" evidence="5">
    <location>
        <begin position="215"/>
        <end position="267"/>
    </location>
</feature>